<dbReference type="GO" id="GO:0006355">
    <property type="term" value="P:regulation of DNA-templated transcription"/>
    <property type="evidence" value="ECO:0007669"/>
    <property type="project" value="InterPro"/>
</dbReference>
<dbReference type="GO" id="GO:0003677">
    <property type="term" value="F:DNA binding"/>
    <property type="evidence" value="ECO:0007669"/>
    <property type="project" value="InterPro"/>
</dbReference>
<protein>
    <recommendedName>
        <fullName evidence="1">HTH luxR-type domain-containing protein</fullName>
    </recommendedName>
</protein>
<name>A0A7U8C278_NEPCE</name>
<dbReference type="PROSITE" id="PS50043">
    <property type="entry name" value="HTH_LUXR_2"/>
    <property type="match status" value="1"/>
</dbReference>
<dbReference type="EMBL" id="AAOW01000023">
    <property type="protein sequence ID" value="EAR60153.1"/>
    <property type="molecule type" value="Genomic_DNA"/>
</dbReference>
<keyword evidence="3" id="KW-1185">Reference proteome</keyword>
<dbReference type="Gene3D" id="1.10.10.10">
    <property type="entry name" value="Winged helix-like DNA-binding domain superfamily/Winged helix DNA-binding domain"/>
    <property type="match status" value="1"/>
</dbReference>
<accession>A0A7U8C278</accession>
<dbReference type="Pfam" id="PF00196">
    <property type="entry name" value="GerE"/>
    <property type="match status" value="1"/>
</dbReference>
<comment type="caution">
    <text evidence="2">The sequence shown here is derived from an EMBL/GenBank/DDBJ whole genome shotgun (WGS) entry which is preliminary data.</text>
</comment>
<dbReference type="InterPro" id="IPR036693">
    <property type="entry name" value="TF_LuxR_autoind-bd_dom_sf"/>
</dbReference>
<dbReference type="Gene3D" id="3.30.450.80">
    <property type="entry name" value="Transcription factor LuxR-like, autoinducer-binding domain"/>
    <property type="match status" value="1"/>
</dbReference>
<gene>
    <name evidence="2" type="ORF">MED92_08857</name>
</gene>
<proteinExistence type="predicted"/>
<dbReference type="AlphaFoldDB" id="A0A7U8C278"/>
<dbReference type="InterPro" id="IPR016032">
    <property type="entry name" value="Sig_transdc_resp-reg_C-effctor"/>
</dbReference>
<dbReference type="Proteomes" id="UP000002171">
    <property type="component" value="Unassembled WGS sequence"/>
</dbReference>
<dbReference type="CDD" id="cd06170">
    <property type="entry name" value="LuxR_C_like"/>
    <property type="match status" value="1"/>
</dbReference>
<dbReference type="SUPFAM" id="SSF46894">
    <property type="entry name" value="C-terminal effector domain of the bipartite response regulators"/>
    <property type="match status" value="1"/>
</dbReference>
<dbReference type="SMART" id="SM00421">
    <property type="entry name" value="HTH_LUXR"/>
    <property type="match status" value="1"/>
</dbReference>
<dbReference type="OrthoDB" id="6115007at2"/>
<evidence type="ECO:0000313" key="2">
    <source>
        <dbReference type="EMBL" id="EAR60153.1"/>
    </source>
</evidence>
<evidence type="ECO:0000259" key="1">
    <source>
        <dbReference type="PROSITE" id="PS50043"/>
    </source>
</evidence>
<organism evidence="2 3">
    <name type="scientific">Neptuniibacter caesariensis</name>
    <dbReference type="NCBI Taxonomy" id="207954"/>
    <lineage>
        <taxon>Bacteria</taxon>
        <taxon>Pseudomonadati</taxon>
        <taxon>Pseudomonadota</taxon>
        <taxon>Gammaproteobacteria</taxon>
        <taxon>Oceanospirillales</taxon>
        <taxon>Oceanospirillaceae</taxon>
        <taxon>Neptuniibacter</taxon>
    </lineage>
</organism>
<reference evidence="2 3" key="1">
    <citation type="submission" date="2006-02" db="EMBL/GenBank/DDBJ databases">
        <authorList>
            <person name="Pinhassi J."/>
            <person name="Pedros-Alio C."/>
            <person name="Ferriera S."/>
            <person name="Johnson J."/>
            <person name="Kravitz S."/>
            <person name="Halpern A."/>
            <person name="Remington K."/>
            <person name="Beeson K."/>
            <person name="Tran B."/>
            <person name="Rogers Y.-H."/>
            <person name="Friedman R."/>
            <person name="Venter J.C."/>
        </authorList>
    </citation>
    <scope>NUCLEOTIDE SEQUENCE [LARGE SCALE GENOMIC DNA]</scope>
    <source>
        <strain evidence="2 3">MED92</strain>
    </source>
</reference>
<feature type="domain" description="HTH luxR-type" evidence="1">
    <location>
        <begin position="192"/>
        <end position="257"/>
    </location>
</feature>
<dbReference type="InterPro" id="IPR000792">
    <property type="entry name" value="Tscrpt_reg_LuxR_C"/>
</dbReference>
<sequence length="259" mass="29698">MQDMEHLILQLKQQPVFQEQPVLAVECTWDKLLSELDELLSQLDFGYFTYSVLTRNSVVASDSMKSRWENGSDIVGSLPDSVVKAYYKDIVNHDPVWDKLPDIQAPLLTSDLSGGQGVYAETFWKKHGIASRAYIPMPSKSNKYWFHYFGLFHKLPADEFAQLYTKMGEWLVPILMRYHTLLQVVAEKEQNPFKRQELLSGTCLQILKMTAQGMPVKSIADRLALTEEGITYHITRAKRVFGARNKTQLIAMMYEVGLL</sequence>
<evidence type="ECO:0000313" key="3">
    <source>
        <dbReference type="Proteomes" id="UP000002171"/>
    </source>
</evidence>
<dbReference type="InterPro" id="IPR036388">
    <property type="entry name" value="WH-like_DNA-bd_sf"/>
</dbReference>